<evidence type="ECO:0000256" key="7">
    <source>
        <dbReference type="ARBA" id="ARBA00023136"/>
    </source>
</evidence>
<evidence type="ECO:0000256" key="1">
    <source>
        <dbReference type="ARBA" id="ARBA00004429"/>
    </source>
</evidence>
<feature type="domain" description="ABC transmembrane type-1" evidence="9">
    <location>
        <begin position="68"/>
        <end position="272"/>
    </location>
</feature>
<dbReference type="InterPro" id="IPR000515">
    <property type="entry name" value="MetI-like"/>
</dbReference>
<evidence type="ECO:0000256" key="4">
    <source>
        <dbReference type="ARBA" id="ARBA00022519"/>
    </source>
</evidence>
<feature type="transmembrane region" description="Helical" evidence="8">
    <location>
        <begin position="391"/>
        <end position="411"/>
    </location>
</feature>
<dbReference type="Proteomes" id="UP000001803">
    <property type="component" value="Chromosome"/>
</dbReference>
<keyword evidence="2 8" id="KW-0813">Transport</keyword>
<keyword evidence="4" id="KW-0997">Cell inner membrane</keyword>
<feature type="transmembrane region" description="Helical" evidence="8">
    <location>
        <begin position="475"/>
        <end position="502"/>
    </location>
</feature>
<keyword evidence="3" id="KW-1003">Cell membrane</keyword>
<evidence type="ECO:0000256" key="3">
    <source>
        <dbReference type="ARBA" id="ARBA00022475"/>
    </source>
</evidence>
<feature type="transmembrane region" description="Helical" evidence="8">
    <location>
        <begin position="12"/>
        <end position="35"/>
    </location>
</feature>
<dbReference type="KEGG" id="bhy:BHWA1_02569"/>
<reference evidence="10 11" key="1">
    <citation type="journal article" date="2009" name="PLoS ONE">
        <title>Genome sequence of the pathogenic intestinal spirochete Brachyspira hyodysenteriae reveals adaptations to its lifestyle in the porcine large intestine.</title>
        <authorList>
            <person name="Bellgard M.I."/>
            <person name="Wanchanthuek P."/>
            <person name="La T."/>
            <person name="Ryan K."/>
            <person name="Moolhuijzen P."/>
            <person name="Albertyn Z."/>
            <person name="Shaban B."/>
            <person name="Motro Y."/>
            <person name="Dunn D.S."/>
            <person name="Schibeci D."/>
            <person name="Hunter A."/>
            <person name="Barrero R."/>
            <person name="Phillips N.D."/>
            <person name="Hampson D.J."/>
        </authorList>
    </citation>
    <scope>NUCLEOTIDE SEQUENCE [LARGE SCALE GENOMIC DNA]</scope>
    <source>
        <strain evidence="11">ATCC 49526 / WA1</strain>
    </source>
</reference>
<evidence type="ECO:0000313" key="11">
    <source>
        <dbReference type="Proteomes" id="UP000001803"/>
    </source>
</evidence>
<evidence type="ECO:0000256" key="5">
    <source>
        <dbReference type="ARBA" id="ARBA00022692"/>
    </source>
</evidence>
<organism evidence="10 11">
    <name type="scientific">Brachyspira hyodysenteriae (strain ATCC 49526 / WA1)</name>
    <dbReference type="NCBI Taxonomy" id="565034"/>
    <lineage>
        <taxon>Bacteria</taxon>
        <taxon>Pseudomonadati</taxon>
        <taxon>Spirochaetota</taxon>
        <taxon>Spirochaetia</taxon>
        <taxon>Brachyspirales</taxon>
        <taxon>Brachyspiraceae</taxon>
        <taxon>Brachyspira</taxon>
    </lineage>
</organism>
<evidence type="ECO:0000313" key="10">
    <source>
        <dbReference type="EMBL" id="ACN85022.1"/>
    </source>
</evidence>
<feature type="transmembrane region" description="Helical" evidence="8">
    <location>
        <begin position="357"/>
        <end position="379"/>
    </location>
</feature>
<keyword evidence="7 8" id="KW-0472">Membrane</keyword>
<dbReference type="PANTHER" id="PTHR43357">
    <property type="entry name" value="INNER MEMBRANE ABC TRANSPORTER PERMEASE PROTEIN YDCV"/>
    <property type="match status" value="1"/>
</dbReference>
<feature type="transmembrane region" description="Helical" evidence="8">
    <location>
        <begin position="522"/>
        <end position="544"/>
    </location>
</feature>
<protein>
    <submittedName>
        <fullName evidence="10">Binding-protein-dependent transport system, inner membrane component</fullName>
    </submittedName>
</protein>
<evidence type="ECO:0000256" key="8">
    <source>
        <dbReference type="RuleBase" id="RU363032"/>
    </source>
</evidence>
<dbReference type="CDD" id="cd06261">
    <property type="entry name" value="TM_PBP2"/>
    <property type="match status" value="2"/>
</dbReference>
<feature type="transmembrane region" description="Helical" evidence="8">
    <location>
        <begin position="251"/>
        <end position="270"/>
    </location>
</feature>
<dbReference type="STRING" id="565034.BHWA1_02569"/>
<comment type="subcellular location">
    <subcellularLocation>
        <location evidence="1">Cell inner membrane</location>
        <topology evidence="1">Multi-pass membrane protein</topology>
    </subcellularLocation>
    <subcellularLocation>
        <location evidence="8">Cell membrane</location>
        <topology evidence="8">Multi-pass membrane protein</topology>
    </subcellularLocation>
</comment>
<dbReference type="Pfam" id="PF00528">
    <property type="entry name" value="BPD_transp_1"/>
    <property type="match status" value="2"/>
</dbReference>
<keyword evidence="6 8" id="KW-1133">Transmembrane helix</keyword>
<dbReference type="EMBL" id="CP001357">
    <property type="protein sequence ID" value="ACN85022.1"/>
    <property type="molecule type" value="Genomic_DNA"/>
</dbReference>
<dbReference type="AlphaFoldDB" id="A0A3B6VCB6"/>
<feature type="transmembrane region" description="Helical" evidence="8">
    <location>
        <begin position="63"/>
        <end position="91"/>
    </location>
</feature>
<sequence>MRNKIKTILKKMDFWTYITIIMTFVFALFLVYPLFSLFLSSFKDIKTDAWTLNNFIRFFTKKYYYSTLINSFVVTTSVTILAVLIGTPLAYCMKMYNLKGKRIIEILIIISMMSPAFIGAYSWILLLGRNGVITRFFSYIGINIPTIYGFDGILLVFSLKLYPFIFMYVYGALGKIDNIFLEASENLGASSFMRNMTVTIPLIKPTIISAGLIVFMNALADFGTPMLIGEGYRTMPTMIYSEFISEVGSNANFSASMSVIMVIITTIMFISQKYIINKRSYAMNAMNSIKSKNIKGIKSILIHSIIYILVLISILPQITVIYTSFLKTNRSVFTSQFSFESYETIFRSLASSIKNTYIYGIITISVIIIVGMLTAYITIRRKNILTNIIDIVSMFPYIIPGSVLGITFLTAFNKPPIILTGSSIIIIISLVIRRLPYTLRSSSAILYQIDKNVDEASISLGASEIKTFFYITAKLMLSGVLSGAILSWITVINELSSSVILYTTKSRTMSVAIYQEVIRASYGTAAALSTILTLTTIISLVIFFKISNKKEITL</sequence>
<dbReference type="InterPro" id="IPR035906">
    <property type="entry name" value="MetI-like_sf"/>
</dbReference>
<dbReference type="SUPFAM" id="SSF161098">
    <property type="entry name" value="MetI-like"/>
    <property type="match status" value="2"/>
</dbReference>
<dbReference type="Gene3D" id="1.10.3720.10">
    <property type="entry name" value="MetI-like"/>
    <property type="match status" value="2"/>
</dbReference>
<keyword evidence="5 8" id="KW-0812">Transmembrane</keyword>
<dbReference type="RefSeq" id="WP_012672049.1">
    <property type="nucleotide sequence ID" value="NC_012225.1"/>
</dbReference>
<feature type="transmembrane region" description="Helical" evidence="8">
    <location>
        <begin position="300"/>
        <end position="325"/>
    </location>
</feature>
<accession>A0A3B6VCB6</accession>
<comment type="similarity">
    <text evidence="8">Belongs to the binding-protein-dependent transport system permease family.</text>
</comment>
<dbReference type="GO" id="GO:0055085">
    <property type="term" value="P:transmembrane transport"/>
    <property type="evidence" value="ECO:0007669"/>
    <property type="project" value="InterPro"/>
</dbReference>
<feature type="transmembrane region" description="Helical" evidence="8">
    <location>
        <begin position="202"/>
        <end position="220"/>
    </location>
</feature>
<gene>
    <name evidence="10" type="ordered locus">BHWA1_02569</name>
</gene>
<dbReference type="GO" id="GO:0005886">
    <property type="term" value="C:plasma membrane"/>
    <property type="evidence" value="ECO:0007669"/>
    <property type="project" value="UniProtKB-SubCell"/>
</dbReference>
<dbReference type="PROSITE" id="PS50928">
    <property type="entry name" value="ABC_TM1"/>
    <property type="match status" value="2"/>
</dbReference>
<feature type="transmembrane region" description="Helical" evidence="8">
    <location>
        <begin position="417"/>
        <end position="435"/>
    </location>
</feature>
<keyword evidence="11" id="KW-1185">Reference proteome</keyword>
<proteinExistence type="inferred from homology"/>
<evidence type="ECO:0000256" key="2">
    <source>
        <dbReference type="ARBA" id="ARBA00022448"/>
    </source>
</evidence>
<evidence type="ECO:0000259" key="9">
    <source>
        <dbReference type="PROSITE" id="PS50928"/>
    </source>
</evidence>
<evidence type="ECO:0000256" key="6">
    <source>
        <dbReference type="ARBA" id="ARBA00022989"/>
    </source>
</evidence>
<dbReference type="PANTHER" id="PTHR43357:SF3">
    <property type="entry name" value="FE(3+)-TRANSPORT SYSTEM PERMEASE PROTEIN FBPB 2"/>
    <property type="match status" value="1"/>
</dbReference>
<name>A0A3B6VCB6_BRAHW</name>
<feature type="domain" description="ABC transmembrane type-1" evidence="9">
    <location>
        <begin position="353"/>
        <end position="543"/>
    </location>
</feature>
<feature type="transmembrane region" description="Helical" evidence="8">
    <location>
        <begin position="103"/>
        <end position="124"/>
    </location>
</feature>